<accession>A0A5Q2TDC3</accession>
<dbReference type="Proteomes" id="UP000339690">
    <property type="component" value="Chromosome"/>
</dbReference>
<organism evidence="2 3">
    <name type="scientific">Gracilibacillus salitolerans</name>
    <dbReference type="NCBI Taxonomy" id="2663022"/>
    <lineage>
        <taxon>Bacteria</taxon>
        <taxon>Bacillati</taxon>
        <taxon>Bacillota</taxon>
        <taxon>Bacilli</taxon>
        <taxon>Bacillales</taxon>
        <taxon>Bacillaceae</taxon>
        <taxon>Gracilibacillus</taxon>
    </lineage>
</organism>
<sequence>MGIDWSDLSLPFSVEDLISSGSGLLGFVGAFVLVGLAFLFVPMVIYLIRTAVGTYQDNKLNADKPRDQYTFASRVKQDLTEDGIGYWIRNRRK</sequence>
<name>A0A5Q2TDC3_9BACI</name>
<dbReference type="EMBL" id="CP045915">
    <property type="protein sequence ID" value="QGH32595.1"/>
    <property type="molecule type" value="Genomic_DNA"/>
</dbReference>
<dbReference type="RefSeq" id="WP_153789869.1">
    <property type="nucleotide sequence ID" value="NZ_CP045915.1"/>
</dbReference>
<evidence type="ECO:0000256" key="1">
    <source>
        <dbReference type="SAM" id="Phobius"/>
    </source>
</evidence>
<keyword evidence="3" id="KW-1185">Reference proteome</keyword>
<keyword evidence="1" id="KW-0812">Transmembrane</keyword>
<keyword evidence="1" id="KW-0472">Membrane</keyword>
<feature type="transmembrane region" description="Helical" evidence="1">
    <location>
        <begin position="24"/>
        <end position="48"/>
    </location>
</feature>
<keyword evidence="1" id="KW-1133">Transmembrane helix</keyword>
<proteinExistence type="predicted"/>
<dbReference type="KEGG" id="grc:GI584_00175"/>
<evidence type="ECO:0000313" key="2">
    <source>
        <dbReference type="EMBL" id="QGH32595.1"/>
    </source>
</evidence>
<dbReference type="AlphaFoldDB" id="A0A5Q2TDC3"/>
<evidence type="ECO:0000313" key="3">
    <source>
        <dbReference type="Proteomes" id="UP000339690"/>
    </source>
</evidence>
<reference evidence="2 3" key="1">
    <citation type="submission" date="2019-11" db="EMBL/GenBank/DDBJ databases">
        <title>Gracilibacillus salitolerans sp. nov., a moderate halophile isolated from a saline soil in northwest China.</title>
        <authorList>
            <person name="Gan L."/>
        </authorList>
    </citation>
    <scope>NUCLEOTIDE SEQUENCE [LARGE SCALE GENOMIC DNA]</scope>
    <source>
        <strain evidence="2 3">SCU50</strain>
    </source>
</reference>
<gene>
    <name evidence="2" type="ORF">GI584_00175</name>
</gene>
<protein>
    <submittedName>
        <fullName evidence="2">Uncharacterized protein</fullName>
    </submittedName>
</protein>